<dbReference type="Proteomes" id="UP000253517">
    <property type="component" value="Unassembled WGS sequence"/>
</dbReference>
<protein>
    <recommendedName>
        <fullName evidence="4 5">Large ribosomal subunit protein uL4</fullName>
    </recommendedName>
</protein>
<comment type="function">
    <text evidence="5">Forms part of the polypeptide exit tunnel.</text>
</comment>
<keyword evidence="2 5" id="KW-0689">Ribosomal protein</keyword>
<gene>
    <name evidence="5" type="primary">rplD</name>
    <name evidence="7" type="ORF">DES35_10190</name>
</gene>
<evidence type="ECO:0000256" key="3">
    <source>
        <dbReference type="ARBA" id="ARBA00023274"/>
    </source>
</evidence>
<dbReference type="InterPro" id="IPR013005">
    <property type="entry name" value="Ribosomal_uL4-like"/>
</dbReference>
<evidence type="ECO:0000313" key="8">
    <source>
        <dbReference type="Proteomes" id="UP000253517"/>
    </source>
</evidence>
<comment type="subunit">
    <text evidence="5">Part of the 50S ribosomal subunit.</text>
</comment>
<keyword evidence="8" id="KW-1185">Reference proteome</keyword>
<dbReference type="RefSeq" id="WP_037360699.1">
    <property type="nucleotide sequence ID" value="NZ_BHZF01000001.1"/>
</dbReference>
<dbReference type="SUPFAM" id="SSF52166">
    <property type="entry name" value="Ribosomal protein L4"/>
    <property type="match status" value="1"/>
</dbReference>
<proteinExistence type="inferred from homology"/>
<comment type="function">
    <text evidence="5">One of the primary rRNA binding proteins, this protein initially binds near the 5'-end of the 23S rRNA. It is important during the early stages of 50S assembly. It makes multiple contacts with different domains of the 23S rRNA in the assembled 50S subunit and ribosome.</text>
</comment>
<dbReference type="NCBIfam" id="TIGR03953">
    <property type="entry name" value="rplD_bact"/>
    <property type="match status" value="1"/>
</dbReference>
<dbReference type="HAMAP" id="MF_01328_B">
    <property type="entry name" value="Ribosomal_uL4_B"/>
    <property type="match status" value="1"/>
</dbReference>
<evidence type="ECO:0000313" key="7">
    <source>
        <dbReference type="EMBL" id="RCX04820.1"/>
    </source>
</evidence>
<keyword evidence="5" id="KW-0699">rRNA-binding</keyword>
<evidence type="ECO:0000256" key="6">
    <source>
        <dbReference type="SAM" id="MobiDB-lite"/>
    </source>
</evidence>
<dbReference type="InterPro" id="IPR002136">
    <property type="entry name" value="Ribosomal_uL4"/>
</dbReference>
<dbReference type="GO" id="GO:0019843">
    <property type="term" value="F:rRNA binding"/>
    <property type="evidence" value="ECO:0007669"/>
    <property type="project" value="UniProtKB-UniRule"/>
</dbReference>
<dbReference type="GO" id="GO:0005840">
    <property type="term" value="C:ribosome"/>
    <property type="evidence" value="ECO:0007669"/>
    <property type="project" value="UniProtKB-KW"/>
</dbReference>
<reference evidence="7 8" key="1">
    <citation type="submission" date="2018-07" db="EMBL/GenBank/DDBJ databases">
        <title>Genomic Encyclopedia of Type Strains, Phase IV (KMG-IV): sequencing the most valuable type-strain genomes for metagenomic binning, comparative biology and taxonomic classification.</title>
        <authorList>
            <person name="Goeker M."/>
        </authorList>
    </citation>
    <scope>NUCLEOTIDE SEQUENCE [LARGE SCALE GENOMIC DNA]</scope>
    <source>
        <strain evidence="7 8">DSM 21410</strain>
    </source>
</reference>
<keyword evidence="3 5" id="KW-0687">Ribonucleoprotein</keyword>
<evidence type="ECO:0000256" key="1">
    <source>
        <dbReference type="ARBA" id="ARBA00010528"/>
    </source>
</evidence>
<sequence length="209" mass="23255">MEVAVYTIEGKETGRTVALDESIFGIQPSRQALYLDVKRILAHKRQGTHKTKERAEIARTTKKHHRQKGTGGARHGSLKSPIHRGGGTVFGPRPHDYVVNLNAKTIRLARKSALSTKAAESAIKIVEDFTFEKPKTKDFLNILKNLQIADKKSLVVLSEKNSNVYLSSRNLERSKVVIASELNTYQIISSQVLLISESALGKIKDQLNN</sequence>
<keyword evidence="5" id="KW-0694">RNA-binding</keyword>
<dbReference type="InterPro" id="IPR023574">
    <property type="entry name" value="Ribosomal_uL4_dom_sf"/>
</dbReference>
<dbReference type="GO" id="GO:0006412">
    <property type="term" value="P:translation"/>
    <property type="evidence" value="ECO:0007669"/>
    <property type="project" value="UniProtKB-UniRule"/>
</dbReference>
<dbReference type="AlphaFoldDB" id="A0A369A648"/>
<dbReference type="Pfam" id="PF00573">
    <property type="entry name" value="Ribosomal_L4"/>
    <property type="match status" value="1"/>
</dbReference>
<dbReference type="PANTHER" id="PTHR10746">
    <property type="entry name" value="50S RIBOSOMAL PROTEIN L4"/>
    <property type="match status" value="1"/>
</dbReference>
<dbReference type="GO" id="GO:1990904">
    <property type="term" value="C:ribonucleoprotein complex"/>
    <property type="evidence" value="ECO:0007669"/>
    <property type="project" value="UniProtKB-KW"/>
</dbReference>
<evidence type="ECO:0000256" key="5">
    <source>
        <dbReference type="HAMAP-Rule" id="MF_01328"/>
    </source>
</evidence>
<comment type="caution">
    <text evidence="7">The sequence shown here is derived from an EMBL/GenBank/DDBJ whole genome shotgun (WGS) entry which is preliminary data.</text>
</comment>
<feature type="region of interest" description="Disordered" evidence="6">
    <location>
        <begin position="45"/>
        <end position="83"/>
    </location>
</feature>
<dbReference type="PANTHER" id="PTHR10746:SF6">
    <property type="entry name" value="LARGE RIBOSOMAL SUBUNIT PROTEIN UL4M"/>
    <property type="match status" value="1"/>
</dbReference>
<name>A0A369A648_9FLAO</name>
<dbReference type="Gene3D" id="3.40.1370.10">
    <property type="match status" value="1"/>
</dbReference>
<organism evidence="7 8">
    <name type="scientific">Schleiferia thermophila</name>
    <dbReference type="NCBI Taxonomy" id="884107"/>
    <lineage>
        <taxon>Bacteria</taxon>
        <taxon>Pseudomonadati</taxon>
        <taxon>Bacteroidota</taxon>
        <taxon>Flavobacteriia</taxon>
        <taxon>Flavobacteriales</taxon>
        <taxon>Schleiferiaceae</taxon>
        <taxon>Schleiferia</taxon>
    </lineage>
</organism>
<accession>A0A369A648</accession>
<evidence type="ECO:0000256" key="2">
    <source>
        <dbReference type="ARBA" id="ARBA00022980"/>
    </source>
</evidence>
<comment type="similarity">
    <text evidence="1 5">Belongs to the universal ribosomal protein uL4 family.</text>
</comment>
<evidence type="ECO:0000256" key="4">
    <source>
        <dbReference type="ARBA" id="ARBA00035244"/>
    </source>
</evidence>
<dbReference type="GO" id="GO:0003735">
    <property type="term" value="F:structural constituent of ribosome"/>
    <property type="evidence" value="ECO:0007669"/>
    <property type="project" value="InterPro"/>
</dbReference>
<dbReference type="EMBL" id="QPJS01000001">
    <property type="protein sequence ID" value="RCX04820.1"/>
    <property type="molecule type" value="Genomic_DNA"/>
</dbReference>